<dbReference type="Pfam" id="PF18079">
    <property type="entry name" value="AglB_L1"/>
    <property type="match status" value="1"/>
</dbReference>
<comment type="catalytic activity">
    <reaction evidence="16">
        <text>an archaeal dolichyl phosphooligosaccharide + [protein]-L-asparagine = an archaeal dolichyl phosphate + a glycoprotein with the oligosaccharide chain attached by N-beta-D-glycosyl linkage to a protein L-asparagine.</text>
        <dbReference type="EC" id="2.4.99.21"/>
    </reaction>
</comment>
<keyword evidence="11" id="KW-0460">Magnesium</keyword>
<organism evidence="22 23">
    <name type="scientific">Haloplanus ruber</name>
    <dbReference type="NCBI Taxonomy" id="869892"/>
    <lineage>
        <taxon>Archaea</taxon>
        <taxon>Methanobacteriati</taxon>
        <taxon>Methanobacteriota</taxon>
        <taxon>Stenosarchaea group</taxon>
        <taxon>Halobacteria</taxon>
        <taxon>Halobacteriales</taxon>
        <taxon>Haloferacaceae</taxon>
        <taxon>Haloplanus</taxon>
    </lineage>
</organism>
<comment type="similarity">
    <text evidence="5">Belongs to the STT3 family.</text>
</comment>
<evidence type="ECO:0000256" key="5">
    <source>
        <dbReference type="ARBA" id="ARBA00010810"/>
    </source>
</evidence>
<dbReference type="RefSeq" id="WP_256404132.1">
    <property type="nucleotide sequence ID" value="NZ_CP187151.1"/>
</dbReference>
<dbReference type="EMBL" id="JBHUDL010000010">
    <property type="protein sequence ID" value="MFD1633866.1"/>
    <property type="molecule type" value="Genomic_DNA"/>
</dbReference>
<feature type="domain" description="AglB-like core" evidence="21">
    <location>
        <begin position="595"/>
        <end position="706"/>
    </location>
</feature>
<protein>
    <recommendedName>
        <fullName evidence="6">dolichyl-phosphooligosaccharide-protein glycotransferase</fullName>
        <ecNumber evidence="6">2.4.99.21</ecNumber>
    </recommendedName>
    <alternativeName>
        <fullName evidence="15">Oligosaccharyl transferase</fullName>
    </alternativeName>
</protein>
<feature type="transmembrane region" description="Helical" evidence="18">
    <location>
        <begin position="328"/>
        <end position="352"/>
    </location>
</feature>
<evidence type="ECO:0000256" key="9">
    <source>
        <dbReference type="ARBA" id="ARBA00022692"/>
    </source>
</evidence>
<dbReference type="Gene3D" id="2.60.40.3390">
    <property type="match status" value="1"/>
</dbReference>
<keyword evidence="12 18" id="KW-1133">Transmembrane helix</keyword>
<feature type="transmembrane region" description="Helical" evidence="18">
    <location>
        <begin position="20"/>
        <end position="37"/>
    </location>
</feature>
<evidence type="ECO:0000256" key="13">
    <source>
        <dbReference type="ARBA" id="ARBA00023136"/>
    </source>
</evidence>
<feature type="transmembrane region" description="Helical" evidence="18">
    <location>
        <begin position="120"/>
        <end position="139"/>
    </location>
</feature>
<evidence type="ECO:0000256" key="11">
    <source>
        <dbReference type="ARBA" id="ARBA00022842"/>
    </source>
</evidence>
<feature type="transmembrane region" description="Helical" evidence="18">
    <location>
        <begin position="483"/>
        <end position="501"/>
    </location>
</feature>
<feature type="region of interest" description="Disordered" evidence="17">
    <location>
        <begin position="1005"/>
        <end position="1062"/>
    </location>
</feature>
<evidence type="ECO:0000256" key="1">
    <source>
        <dbReference type="ARBA" id="ARBA00001936"/>
    </source>
</evidence>
<sequence length="1062" mass="114807">MSDDQSQGSPSVADLFFDWYQIPVLGIVVAVMVAIRLQAYDIFIRDGSVYFSGNDAWYHLREVEYTVRNWPFTMPFDPWTQFPYGTSVGQFGTLYDQIVATAALAVGLGSPSQELIAKTLLVAPAVFGALVAIPVYAIGKRLAGRVAGLFGAVVLLLLPGQFLQRGLVGFADHNIAEPLFQTIAVFALLIAIGVATREKPVWELVVDRDVDALRQPLLWSALAGVAVALYMWVWPPGILLVGIFGTYLVYQLTSDYVTGGSPEPVAFVGVVSMTVTALLILVQFETTSFSPVEYSLLQPVVALSVAGGAALMAGLARAFDGRDLDRRYYPVGVVGIFAVAAGVVAVALPSLFGQIQANAFRFIGFSAGAGTRTISEAQPYLDPGILQQNAMNATGRIMADYGFTLFTGVVAVIWLLAKPLVRDGETERIAYAAGSLSLIGLLFVAPGPFRAVGDAFGVVSELVGVVLVAAILFGAVLQSSYDAEELFFVIWAAFITSAAFTQVRFHYYLAPVVAIANAYLIGQIIRYLDLDASSFDALSDLQGYQVLAVLAAVMLIVTPVLLVPMSVRNTGNPSVDRSSTAWQAAQDTNTGAITEWDGSLQWMKSNTPAPGTFGGADNEMEYYGTYSRTDDYDYPAGAYGVQSWWDYGHWITVRGERIPNANPFQQGARSAANFLLAPNESAAQDALGERDAEATGTRYVMVDWQMVNPRSKFAAPTVFYDDGNVSQSDFYGPVYASNLRGLFYLRNQRYYDSLMVRLYAYHGSAMEPQPIVVDWEQRRAQTQAGETISIRAGPQGDQRMLRQFPNMSAAESYVANDSTSQIGGVGHFPTERVSALEHYRLVKVSESNATKASQYQRGTRSTFAVTGVPPSSQTLYEPSWVKSFEKVPGATVTSDGLPPNTSVRARVPMRVSTTNETFTYTQETRTNEDGELQMTLPYSTTGYDEYGPSNGYTNVSVRATGPYTIETGLATQNGSFVQFRSQVQIREGRVNGDIEEPRAVTLEGNNPFQNISLSGGNQSEAIEPSDPVDDATGGDGAGDDTSDGASATQPSQLHAPAADDRA</sequence>
<keyword evidence="8 22" id="KW-0808">Transferase</keyword>
<dbReference type="GO" id="GO:0005886">
    <property type="term" value="C:plasma membrane"/>
    <property type="evidence" value="ECO:0007669"/>
    <property type="project" value="UniProtKB-SubCell"/>
</dbReference>
<name>A0ABD6CY96_9EURY</name>
<evidence type="ECO:0000256" key="10">
    <source>
        <dbReference type="ARBA" id="ARBA00022723"/>
    </source>
</evidence>
<evidence type="ECO:0000259" key="19">
    <source>
        <dbReference type="Pfam" id="PF02516"/>
    </source>
</evidence>
<feature type="transmembrane region" description="Helical" evidence="18">
    <location>
        <begin position="398"/>
        <end position="417"/>
    </location>
</feature>
<feature type="transmembrane region" description="Helical" evidence="18">
    <location>
        <begin position="217"/>
        <end position="244"/>
    </location>
</feature>
<dbReference type="InterPro" id="IPR003674">
    <property type="entry name" value="Oligo_trans_STT3"/>
</dbReference>
<accession>A0ABD6CY96</accession>
<keyword evidence="13 18" id="KW-0472">Membrane</keyword>
<feature type="transmembrane region" description="Helical" evidence="18">
    <location>
        <begin position="145"/>
        <end position="163"/>
    </location>
</feature>
<comment type="pathway">
    <text evidence="4">Protein modification; protein glycosylation.</text>
</comment>
<keyword evidence="7" id="KW-0328">Glycosyltransferase</keyword>
<feature type="transmembrane region" description="Helical" evidence="18">
    <location>
        <begin position="455"/>
        <end position="476"/>
    </location>
</feature>
<dbReference type="InterPro" id="IPR048307">
    <property type="entry name" value="STT3_N"/>
</dbReference>
<evidence type="ECO:0000256" key="7">
    <source>
        <dbReference type="ARBA" id="ARBA00022676"/>
    </source>
</evidence>
<feature type="compositionally biased region" description="Polar residues" evidence="17">
    <location>
        <begin position="1005"/>
        <end position="1020"/>
    </location>
</feature>
<keyword evidence="10" id="KW-0479">Metal-binding</keyword>
<evidence type="ECO:0000256" key="18">
    <source>
        <dbReference type="SAM" id="Phobius"/>
    </source>
</evidence>
<evidence type="ECO:0000256" key="12">
    <source>
        <dbReference type="ARBA" id="ARBA00022989"/>
    </source>
</evidence>
<feature type="transmembrane region" description="Helical" evidence="18">
    <location>
        <begin position="546"/>
        <end position="567"/>
    </location>
</feature>
<evidence type="ECO:0000313" key="22">
    <source>
        <dbReference type="EMBL" id="MFD1633866.1"/>
    </source>
</evidence>
<feature type="transmembrane region" description="Helical" evidence="18">
    <location>
        <begin position="265"/>
        <end position="284"/>
    </location>
</feature>
<comment type="caution">
    <text evidence="22">The sequence shown here is derived from an EMBL/GenBank/DDBJ whole genome shotgun (WGS) entry which is preliminary data.</text>
</comment>
<dbReference type="InterPro" id="IPR041154">
    <property type="entry name" value="AglB_P1"/>
</dbReference>
<dbReference type="NCBIfam" id="TIGR04154">
    <property type="entry name" value="archaeo_STT3"/>
    <property type="match status" value="1"/>
</dbReference>
<evidence type="ECO:0000256" key="15">
    <source>
        <dbReference type="ARBA" id="ARBA00030679"/>
    </source>
</evidence>
<evidence type="ECO:0000256" key="17">
    <source>
        <dbReference type="SAM" id="MobiDB-lite"/>
    </source>
</evidence>
<dbReference type="InterPro" id="IPR054479">
    <property type="entry name" value="AglB-like_core"/>
</dbReference>
<dbReference type="PANTHER" id="PTHR13872:SF1">
    <property type="entry name" value="DOLICHYL-DIPHOSPHOOLIGOSACCHARIDE--PROTEIN GLYCOSYLTRANSFERASE SUBUNIT STT3B"/>
    <property type="match status" value="1"/>
</dbReference>
<evidence type="ECO:0000256" key="8">
    <source>
        <dbReference type="ARBA" id="ARBA00022679"/>
    </source>
</evidence>
<keyword evidence="9 18" id="KW-0812">Transmembrane</keyword>
<evidence type="ECO:0000256" key="4">
    <source>
        <dbReference type="ARBA" id="ARBA00004922"/>
    </source>
</evidence>
<keyword evidence="14" id="KW-0464">Manganese</keyword>
<dbReference type="Pfam" id="PF02516">
    <property type="entry name" value="STT3"/>
    <property type="match status" value="1"/>
</dbReference>
<feature type="domain" description="Archaeal glycosylation protein B peripheral" evidence="20">
    <location>
        <begin position="889"/>
        <end position="990"/>
    </location>
</feature>
<keyword evidence="23" id="KW-1185">Reference proteome</keyword>
<proteinExistence type="inferred from homology"/>
<dbReference type="Gene3D" id="3.40.50.12610">
    <property type="match status" value="1"/>
</dbReference>
<feature type="domain" description="Oligosaccharyl transferase STT3 N-terminal" evidence="19">
    <location>
        <begin position="27"/>
        <end position="311"/>
    </location>
</feature>
<comment type="cofactor">
    <cofactor evidence="2">
        <name>Mg(2+)</name>
        <dbReference type="ChEBI" id="CHEBI:18420"/>
    </cofactor>
</comment>
<gene>
    <name evidence="22" type="ORF">ACFSBJ_08980</name>
</gene>
<comment type="cofactor">
    <cofactor evidence="1">
        <name>Mn(2+)</name>
        <dbReference type="ChEBI" id="CHEBI:29035"/>
    </cofactor>
</comment>
<dbReference type="GO" id="GO:0046872">
    <property type="term" value="F:metal ion binding"/>
    <property type="evidence" value="ECO:0007669"/>
    <property type="project" value="UniProtKB-KW"/>
</dbReference>
<evidence type="ECO:0000256" key="14">
    <source>
        <dbReference type="ARBA" id="ARBA00023211"/>
    </source>
</evidence>
<feature type="transmembrane region" description="Helical" evidence="18">
    <location>
        <begin position="296"/>
        <end position="316"/>
    </location>
</feature>
<dbReference type="InterPro" id="IPR026410">
    <property type="entry name" value="OlisacTrfase_arch"/>
</dbReference>
<evidence type="ECO:0000259" key="21">
    <source>
        <dbReference type="Pfam" id="PF22627"/>
    </source>
</evidence>
<evidence type="ECO:0000313" key="23">
    <source>
        <dbReference type="Proteomes" id="UP001597075"/>
    </source>
</evidence>
<evidence type="ECO:0000256" key="3">
    <source>
        <dbReference type="ARBA" id="ARBA00004651"/>
    </source>
</evidence>
<evidence type="ECO:0000256" key="2">
    <source>
        <dbReference type="ARBA" id="ARBA00001946"/>
    </source>
</evidence>
<dbReference type="GO" id="GO:0016757">
    <property type="term" value="F:glycosyltransferase activity"/>
    <property type="evidence" value="ECO:0007669"/>
    <property type="project" value="UniProtKB-KW"/>
</dbReference>
<evidence type="ECO:0000256" key="16">
    <source>
        <dbReference type="ARBA" id="ARBA00034066"/>
    </source>
</evidence>
<evidence type="ECO:0000256" key="6">
    <source>
        <dbReference type="ARBA" id="ARBA00012602"/>
    </source>
</evidence>
<dbReference type="PANTHER" id="PTHR13872">
    <property type="entry name" value="DOLICHYL-DIPHOSPHOOLIGOSACCHARIDE--PROTEIN GLYCOSYLTRANSFERASE SUBUNIT"/>
    <property type="match status" value="1"/>
</dbReference>
<feature type="transmembrane region" description="Helical" evidence="18">
    <location>
        <begin position="175"/>
        <end position="197"/>
    </location>
</feature>
<feature type="transmembrane region" description="Helical" evidence="18">
    <location>
        <begin position="507"/>
        <end position="525"/>
    </location>
</feature>
<dbReference type="AlphaFoldDB" id="A0ABD6CY96"/>
<dbReference type="Proteomes" id="UP001597075">
    <property type="component" value="Unassembled WGS sequence"/>
</dbReference>
<comment type="subcellular location">
    <subcellularLocation>
        <location evidence="3">Cell membrane</location>
        <topology evidence="3">Multi-pass membrane protein</topology>
    </subcellularLocation>
</comment>
<evidence type="ECO:0000259" key="20">
    <source>
        <dbReference type="Pfam" id="PF18079"/>
    </source>
</evidence>
<reference evidence="22 23" key="1">
    <citation type="journal article" date="2019" name="Int. J. Syst. Evol. Microbiol.">
        <title>The Global Catalogue of Microorganisms (GCM) 10K type strain sequencing project: providing services to taxonomists for standard genome sequencing and annotation.</title>
        <authorList>
            <consortium name="The Broad Institute Genomics Platform"/>
            <consortium name="The Broad Institute Genome Sequencing Center for Infectious Disease"/>
            <person name="Wu L."/>
            <person name="Ma J."/>
        </authorList>
    </citation>
    <scope>NUCLEOTIDE SEQUENCE [LARGE SCALE GENOMIC DNA]</scope>
    <source>
        <strain evidence="22 23">CGMCC 1.10594</strain>
    </source>
</reference>
<dbReference type="Pfam" id="PF22627">
    <property type="entry name" value="AglB_core-like"/>
    <property type="match status" value="1"/>
</dbReference>
<feature type="transmembrane region" description="Helical" evidence="18">
    <location>
        <begin position="429"/>
        <end position="449"/>
    </location>
</feature>
<dbReference type="EC" id="2.4.99.21" evidence="6"/>